<evidence type="ECO:0000256" key="1">
    <source>
        <dbReference type="SAM" id="MobiDB-lite"/>
    </source>
</evidence>
<proteinExistence type="predicted"/>
<evidence type="ECO:0000313" key="3">
    <source>
        <dbReference type="Proteomes" id="UP001348098"/>
    </source>
</evidence>
<organism evidence="2 3">
    <name type="scientific">Nocardia implantans</name>
    <dbReference type="NCBI Taxonomy" id="3108168"/>
    <lineage>
        <taxon>Bacteria</taxon>
        <taxon>Bacillati</taxon>
        <taxon>Actinomycetota</taxon>
        <taxon>Actinomycetes</taxon>
        <taxon>Mycobacteriales</taxon>
        <taxon>Nocardiaceae</taxon>
        <taxon>Nocardia</taxon>
    </lineage>
</organism>
<feature type="region of interest" description="Disordered" evidence="1">
    <location>
        <begin position="189"/>
        <end position="227"/>
    </location>
</feature>
<feature type="compositionally biased region" description="Basic residues" evidence="1">
    <location>
        <begin position="217"/>
        <end position="227"/>
    </location>
</feature>
<reference evidence="2 3" key="1">
    <citation type="submission" date="2023-12" db="EMBL/GenBank/DDBJ databases">
        <title>novel species in genus Nocarida.</title>
        <authorList>
            <person name="Li Z."/>
        </authorList>
    </citation>
    <scope>NUCLEOTIDE SEQUENCE [LARGE SCALE GENOMIC DNA]</scope>
    <source>
        <strain evidence="2 3">CDC186</strain>
    </source>
</reference>
<sequence length="227" mass="24470">MTEKNATVTKPLLATVGAGDALYTAVNDAFAQVRERAAATEVQARVEEARERFANVPADVQDRFESLRERLSGLPSELPDDLAELREKFTAEELRALAEKYYRQALDLYADLAVRGEEAIERLRANQVVDERIGKVETLYGDAVSRAEDVLERVNGLLGRPVKAEVEVEADAVADPAPVVEAEVVEVTTEATPAPVTNGAPKKAPAKKAATPVAKKAPAKKAAPKKA</sequence>
<evidence type="ECO:0000313" key="2">
    <source>
        <dbReference type="EMBL" id="MEB3514481.1"/>
    </source>
</evidence>
<feature type="compositionally biased region" description="Low complexity" evidence="1">
    <location>
        <begin position="189"/>
        <end position="216"/>
    </location>
</feature>
<dbReference type="RefSeq" id="WP_195083165.1">
    <property type="nucleotide sequence ID" value="NZ_JAYESH010000021.1"/>
</dbReference>
<gene>
    <name evidence="2" type="ORF">U3653_31050</name>
</gene>
<name>A0ABU6B4B5_9NOCA</name>
<dbReference type="Proteomes" id="UP001348098">
    <property type="component" value="Unassembled WGS sequence"/>
</dbReference>
<dbReference type="EMBL" id="JAYKYQ010000018">
    <property type="protein sequence ID" value="MEB3514481.1"/>
    <property type="molecule type" value="Genomic_DNA"/>
</dbReference>
<accession>A0ABU6B4B5</accession>
<comment type="caution">
    <text evidence="2">The sequence shown here is derived from an EMBL/GenBank/DDBJ whole genome shotgun (WGS) entry which is preliminary data.</text>
</comment>
<keyword evidence="3" id="KW-1185">Reference proteome</keyword>
<protein>
    <submittedName>
        <fullName evidence="2">Heparin-binding hemagglutinin</fullName>
    </submittedName>
</protein>